<dbReference type="PRINTS" id="PR00347">
    <property type="entry name" value="THAUMATIN"/>
</dbReference>
<comment type="caution">
    <text evidence="4">The sequence shown here is derived from an EMBL/GenBank/DDBJ whole genome shotgun (WGS) entry which is preliminary data.</text>
</comment>
<dbReference type="Proteomes" id="UP000237144">
    <property type="component" value="Unassembled WGS sequence"/>
</dbReference>
<name>A0A2S5BJB1_9BASI</name>
<dbReference type="Pfam" id="PF00314">
    <property type="entry name" value="Thaumatin"/>
    <property type="match status" value="1"/>
</dbReference>
<dbReference type="EMBL" id="PJQD01000001">
    <property type="protein sequence ID" value="POY76844.1"/>
    <property type="molecule type" value="Genomic_DNA"/>
</dbReference>
<feature type="disulfide bond" evidence="1">
    <location>
        <begin position="164"/>
        <end position="180"/>
    </location>
</feature>
<evidence type="ECO:0000313" key="5">
    <source>
        <dbReference type="Proteomes" id="UP000237144"/>
    </source>
</evidence>
<feature type="signal peptide" evidence="3">
    <location>
        <begin position="1"/>
        <end position="20"/>
    </location>
</feature>
<keyword evidence="3" id="KW-0732">Signal</keyword>
<dbReference type="PANTHER" id="PTHR31048">
    <property type="entry name" value="OS03G0233200 PROTEIN"/>
    <property type="match status" value="1"/>
</dbReference>
<feature type="disulfide bond" evidence="1">
    <location>
        <begin position="99"/>
        <end position="105"/>
    </location>
</feature>
<feature type="disulfide bond" evidence="1">
    <location>
        <begin position="81"/>
        <end position="94"/>
    </location>
</feature>
<evidence type="ECO:0000313" key="4">
    <source>
        <dbReference type="EMBL" id="POY76844.1"/>
    </source>
</evidence>
<dbReference type="STRING" id="741276.A0A2S5BJB1"/>
<dbReference type="PROSITE" id="PS51367">
    <property type="entry name" value="THAUMATIN_2"/>
    <property type="match status" value="1"/>
</dbReference>
<feature type="chain" id="PRO_5015689342" description="Osmotin, thaumatin-like protein" evidence="3">
    <location>
        <begin position="21"/>
        <end position="286"/>
    </location>
</feature>
<feature type="region of interest" description="Disordered" evidence="2">
    <location>
        <begin position="263"/>
        <end position="286"/>
    </location>
</feature>
<feature type="disulfide bond" evidence="1">
    <location>
        <begin position="33"/>
        <end position="248"/>
    </location>
</feature>
<dbReference type="AlphaFoldDB" id="A0A2S5BJB1"/>
<reference evidence="4 5" key="1">
    <citation type="journal article" date="2018" name="Front. Microbiol.">
        <title>Prospects for Fungal Bioremediation of Acidic Radioactive Waste Sites: Characterization and Genome Sequence of Rhodotorula taiwanensis MD1149.</title>
        <authorList>
            <person name="Tkavc R."/>
            <person name="Matrosova V.Y."/>
            <person name="Grichenko O.E."/>
            <person name="Gostincar C."/>
            <person name="Volpe R.P."/>
            <person name="Klimenkova P."/>
            <person name="Gaidamakova E.K."/>
            <person name="Zhou C.E."/>
            <person name="Stewart B.J."/>
            <person name="Lyman M.G."/>
            <person name="Malfatti S.A."/>
            <person name="Rubinfeld B."/>
            <person name="Courtot M."/>
            <person name="Singh J."/>
            <person name="Dalgard C.L."/>
            <person name="Hamilton T."/>
            <person name="Frey K.G."/>
            <person name="Gunde-Cimerman N."/>
            <person name="Dugan L."/>
            <person name="Daly M.J."/>
        </authorList>
    </citation>
    <scope>NUCLEOTIDE SEQUENCE [LARGE SCALE GENOMIC DNA]</scope>
    <source>
        <strain evidence="4 5">MD1149</strain>
    </source>
</reference>
<evidence type="ECO:0000256" key="1">
    <source>
        <dbReference type="PIRSR" id="PIRSR002703-1"/>
    </source>
</evidence>
<feature type="disulfide bond" evidence="1">
    <location>
        <begin position="156"/>
        <end position="220"/>
    </location>
</feature>
<dbReference type="InterPro" id="IPR001938">
    <property type="entry name" value="Thaumatin"/>
</dbReference>
<feature type="disulfide bond" evidence="1">
    <location>
        <begin position="195"/>
        <end position="205"/>
    </location>
</feature>
<dbReference type="Gene3D" id="2.60.110.10">
    <property type="entry name" value="Thaumatin"/>
    <property type="match status" value="1"/>
</dbReference>
<feature type="disulfide bond" evidence="1">
    <location>
        <begin position="151"/>
        <end position="237"/>
    </location>
</feature>
<proteinExistence type="predicted"/>
<dbReference type="InterPro" id="IPR037176">
    <property type="entry name" value="Osmotin/thaumatin-like_sf"/>
</dbReference>
<dbReference type="SMART" id="SM00205">
    <property type="entry name" value="THN"/>
    <property type="match status" value="1"/>
</dbReference>
<evidence type="ECO:0008006" key="6">
    <source>
        <dbReference type="Google" id="ProtNLM"/>
    </source>
</evidence>
<evidence type="ECO:0000256" key="3">
    <source>
        <dbReference type="SAM" id="SignalP"/>
    </source>
</evidence>
<gene>
    <name evidence="4" type="ORF">BMF94_0096</name>
</gene>
<protein>
    <recommendedName>
        <fullName evidence="6">Osmotin, thaumatin-like protein</fullName>
    </recommendedName>
</protein>
<feature type="disulfide bond" evidence="1">
    <location>
        <begin position="184"/>
        <end position="194"/>
    </location>
</feature>
<sequence>MLALPRLALLALIAATHVYAKGKTRTITVKNACKYTVWPGLFTSVGPAPPQAGGWEAKPGSKVSFKVEETWGGRVWGRTKCDFSDKSIPEYAACETGGCNGGLECAKSGGTGVPPVTLAEFNFQQAVDFYDTSVVDGFNIPIAITSSGKHCKPRNCPYDVLPSCPKALQKKNSKGKVVGCLTDCGASPQNGKYCCFGEHDTLATCPASGVPHLKWWKSMCAGAYAYAYDDHSSLYSCSDRADYTVTFCPGKGLFSDTVELPHGVKAHQGPSSAAKRSHGSKQAERA</sequence>
<organism evidence="4 5">
    <name type="scientific">Rhodotorula taiwanensis</name>
    <dbReference type="NCBI Taxonomy" id="741276"/>
    <lineage>
        <taxon>Eukaryota</taxon>
        <taxon>Fungi</taxon>
        <taxon>Dikarya</taxon>
        <taxon>Basidiomycota</taxon>
        <taxon>Pucciniomycotina</taxon>
        <taxon>Microbotryomycetes</taxon>
        <taxon>Sporidiobolales</taxon>
        <taxon>Sporidiobolaceae</taxon>
        <taxon>Rhodotorula</taxon>
    </lineage>
</organism>
<accession>A0A2S5BJB1</accession>
<keyword evidence="1" id="KW-1015">Disulfide bond</keyword>
<evidence type="ECO:0000256" key="2">
    <source>
        <dbReference type="SAM" id="MobiDB-lite"/>
    </source>
</evidence>
<dbReference type="PIRSF" id="PIRSF002703">
    <property type="entry name" value="Thaumatin"/>
    <property type="match status" value="1"/>
</dbReference>
<keyword evidence="5" id="KW-1185">Reference proteome</keyword>
<dbReference type="OrthoDB" id="430315at2759"/>
<dbReference type="SUPFAM" id="SSF49870">
    <property type="entry name" value="Osmotin, thaumatin-like protein"/>
    <property type="match status" value="1"/>
</dbReference>